<evidence type="ECO:0000313" key="2">
    <source>
        <dbReference type="Proteomes" id="UP001565471"/>
    </source>
</evidence>
<dbReference type="GeneID" id="92956882"/>
<dbReference type="Proteomes" id="UP001565471">
    <property type="component" value="Unassembled WGS sequence"/>
</dbReference>
<reference evidence="1 2" key="1">
    <citation type="submission" date="2024-07" db="EMBL/GenBank/DDBJ databases">
        <title>Genomic Encyclopedia of Type Strains, Phase V (KMG-V): Genome sequencing to study the core and pangenomes of soil and plant-associated prokaryotes.</title>
        <authorList>
            <person name="Whitman W."/>
        </authorList>
    </citation>
    <scope>NUCLEOTIDE SEQUENCE [LARGE SCALE GENOMIC DNA]</scope>
    <source>
        <strain evidence="1 2">USDA 415</strain>
    </source>
</reference>
<gene>
    <name evidence="1" type="ORF">ABIF29_001481</name>
</gene>
<dbReference type="EMBL" id="JBGBZA010000002">
    <property type="protein sequence ID" value="MEY9314682.1"/>
    <property type="molecule type" value="Genomic_DNA"/>
</dbReference>
<keyword evidence="2" id="KW-1185">Reference proteome</keyword>
<sequence length="108" mass="11763">MQVQVSAEQGTALATRDKAQLQLQRIQTPDRVLWYGSASLSCAFNFFDSNGQGISLRIGAATHYSFPARLAAPSLGLACQRRKGNVMTKKIAEIKTTIRTTTPYTGTL</sequence>
<organism evidence="1 2">
    <name type="scientific">Bradyrhizobium elkanii</name>
    <dbReference type="NCBI Taxonomy" id="29448"/>
    <lineage>
        <taxon>Bacteria</taxon>
        <taxon>Pseudomonadati</taxon>
        <taxon>Pseudomonadota</taxon>
        <taxon>Alphaproteobacteria</taxon>
        <taxon>Hyphomicrobiales</taxon>
        <taxon>Nitrobacteraceae</taxon>
        <taxon>Bradyrhizobium</taxon>
    </lineage>
</organism>
<comment type="caution">
    <text evidence="1">The sequence shown here is derived from an EMBL/GenBank/DDBJ whole genome shotgun (WGS) entry which is preliminary data.</text>
</comment>
<evidence type="ECO:0000313" key="1">
    <source>
        <dbReference type="EMBL" id="MEY9314682.1"/>
    </source>
</evidence>
<protein>
    <submittedName>
        <fullName evidence="1">Uncharacterized protein</fullName>
    </submittedName>
</protein>
<proteinExistence type="predicted"/>
<name>A0ABV4EU45_BRAEL</name>
<dbReference type="RefSeq" id="WP_016840799.1">
    <property type="nucleotide sequence ID" value="NZ_BJNL01000073.1"/>
</dbReference>
<accession>A0ABV4EU45</accession>